<evidence type="ECO:0008006" key="4">
    <source>
        <dbReference type="Google" id="ProtNLM"/>
    </source>
</evidence>
<name>A0A1G9H4T7_9ACTN</name>
<dbReference type="AlphaFoldDB" id="A0A1G9H4T7"/>
<organism evidence="2 3">
    <name type="scientific">Tessaracoccus oleiagri</name>
    <dbReference type="NCBI Taxonomy" id="686624"/>
    <lineage>
        <taxon>Bacteria</taxon>
        <taxon>Bacillati</taxon>
        <taxon>Actinomycetota</taxon>
        <taxon>Actinomycetes</taxon>
        <taxon>Propionibacteriales</taxon>
        <taxon>Propionibacteriaceae</taxon>
        <taxon>Tessaracoccus</taxon>
    </lineage>
</organism>
<accession>A0A1G9H4T7</accession>
<dbReference type="Proteomes" id="UP000199475">
    <property type="component" value="Unassembled WGS sequence"/>
</dbReference>
<keyword evidence="3" id="KW-1185">Reference proteome</keyword>
<reference evidence="2 3" key="1">
    <citation type="submission" date="2016-10" db="EMBL/GenBank/DDBJ databases">
        <authorList>
            <person name="de Groot N.N."/>
        </authorList>
    </citation>
    <scope>NUCLEOTIDE SEQUENCE [LARGE SCALE GENOMIC DNA]</scope>
    <source>
        <strain evidence="2 3">CGMCC 1.9159</strain>
    </source>
</reference>
<evidence type="ECO:0000313" key="3">
    <source>
        <dbReference type="Proteomes" id="UP000199475"/>
    </source>
</evidence>
<evidence type="ECO:0000313" key="2">
    <source>
        <dbReference type="EMBL" id="SDL07920.1"/>
    </source>
</evidence>
<protein>
    <recommendedName>
        <fullName evidence="4">DNA binding domain-containing protein, excisionase family</fullName>
    </recommendedName>
</protein>
<gene>
    <name evidence="2" type="ORF">SAMN04488242_0076</name>
</gene>
<dbReference type="EMBL" id="FNGP01000001">
    <property type="protein sequence ID" value="SDL07920.1"/>
    <property type="molecule type" value="Genomic_DNA"/>
</dbReference>
<evidence type="ECO:0000256" key="1">
    <source>
        <dbReference type="SAM" id="MobiDB-lite"/>
    </source>
</evidence>
<feature type="region of interest" description="Disordered" evidence="1">
    <location>
        <begin position="62"/>
        <end position="82"/>
    </location>
</feature>
<proteinExistence type="predicted"/>
<sequence length="82" mass="9235">MTANSASTAQRPRYATLREAAEYCRSTPRTLERRIAEGKLTRFRNGFRVLVDLNEIDAMLRGRGSGTDFKTQGMKRGTSLSH</sequence>
<dbReference type="RefSeq" id="WP_176761593.1">
    <property type="nucleotide sequence ID" value="NZ_FNGP01000001.1"/>
</dbReference>